<dbReference type="CDD" id="cd00093">
    <property type="entry name" value="HTH_XRE"/>
    <property type="match status" value="1"/>
</dbReference>
<gene>
    <name evidence="2" type="ORF">TH3_21993</name>
</gene>
<geneLocation type="plasmid" evidence="3"/>
<protein>
    <recommendedName>
        <fullName evidence="1">HTH cro/C1-type domain-containing protein</fullName>
    </recommendedName>
</protein>
<dbReference type="EMBL" id="CP004389">
    <property type="protein sequence ID" value="AJD54471.1"/>
    <property type="molecule type" value="Genomic_DNA"/>
</dbReference>
<organism evidence="2 3">
    <name type="scientific">Thalassospira xiamenensis M-5 = DSM 17429</name>
    <dbReference type="NCBI Taxonomy" id="1123366"/>
    <lineage>
        <taxon>Bacteria</taxon>
        <taxon>Pseudomonadati</taxon>
        <taxon>Pseudomonadota</taxon>
        <taxon>Alphaproteobacteria</taxon>
        <taxon>Rhodospirillales</taxon>
        <taxon>Thalassospiraceae</taxon>
        <taxon>Thalassospira</taxon>
    </lineage>
</organism>
<dbReference type="KEGG" id="txi:TH3_21993"/>
<evidence type="ECO:0000313" key="2">
    <source>
        <dbReference type="EMBL" id="AJD54471.1"/>
    </source>
</evidence>
<dbReference type="InterPro" id="IPR010982">
    <property type="entry name" value="Lambda_DNA-bd_dom_sf"/>
</dbReference>
<dbReference type="RefSeq" id="WP_007091070.1">
    <property type="nucleotide sequence ID" value="NZ_CP004389.1"/>
</dbReference>
<dbReference type="GeneID" id="31930032"/>
<dbReference type="PROSITE" id="PS50943">
    <property type="entry name" value="HTH_CROC1"/>
    <property type="match status" value="1"/>
</dbReference>
<dbReference type="GO" id="GO:0003677">
    <property type="term" value="F:DNA binding"/>
    <property type="evidence" value="ECO:0007669"/>
    <property type="project" value="InterPro"/>
</dbReference>
<dbReference type="InterPro" id="IPR001387">
    <property type="entry name" value="Cro/C1-type_HTH"/>
</dbReference>
<reference evidence="2 3" key="1">
    <citation type="journal article" date="2012" name="J. Bacteriol.">
        <title>Genome sequence of Thalassospira xiamenensis type strain M-5.</title>
        <authorList>
            <person name="Lai Q."/>
            <person name="Shao Z."/>
        </authorList>
    </citation>
    <scope>NUCLEOTIDE SEQUENCE [LARGE SCALE GENOMIC DNA]</scope>
    <source>
        <strain evidence="2 3">M-5</strain>
    </source>
</reference>
<proteinExistence type="predicted"/>
<dbReference type="Gene3D" id="1.10.260.40">
    <property type="entry name" value="lambda repressor-like DNA-binding domains"/>
    <property type="match status" value="1"/>
</dbReference>
<dbReference type="AlphaFoldDB" id="A0AB72ULR1"/>
<dbReference type="SUPFAM" id="SSF47413">
    <property type="entry name" value="lambda repressor-like DNA-binding domains"/>
    <property type="match status" value="1"/>
</dbReference>
<name>A0AB72ULR1_9PROT</name>
<dbReference type="Proteomes" id="UP000007127">
    <property type="component" value="Plasmid"/>
</dbReference>
<sequence>MELKDRIKALGLTQREFAGMLGKTQPTLARQLHGLQGMKAGPDIHNYLAALEMLRSNGLWEDFMKVAKIHPKTL</sequence>
<accession>A0AB72ULR1</accession>
<evidence type="ECO:0000313" key="3">
    <source>
        <dbReference type="Proteomes" id="UP000007127"/>
    </source>
</evidence>
<feature type="domain" description="HTH cro/C1-type" evidence="1">
    <location>
        <begin position="3"/>
        <end position="30"/>
    </location>
</feature>
<keyword evidence="2" id="KW-0614">Plasmid</keyword>
<evidence type="ECO:0000259" key="1">
    <source>
        <dbReference type="PROSITE" id="PS50943"/>
    </source>
</evidence>